<feature type="region of interest" description="Disordered" evidence="1">
    <location>
        <begin position="1"/>
        <end position="32"/>
    </location>
</feature>
<evidence type="ECO:0000256" key="1">
    <source>
        <dbReference type="SAM" id="MobiDB-lite"/>
    </source>
</evidence>
<dbReference type="EMBL" id="LT828648">
    <property type="protein sequence ID" value="SLM50169.1"/>
    <property type="molecule type" value="Genomic_DNA"/>
</dbReference>
<sequence>MWLWSTTEEPPRMPLTNVSGRHSAQQGRNDHGSGLHVQLDLLTSSRDQRNLSFVMPRNIFSLPGMAEAAGPSSDAVPDTAQQQQVILTELAQFHYLGFVRKEGGDREKARDLAVLTKNDDVYVAGKGEILENHVIVKLITPDSVMLQDRNSHLEYAVPLSEESASEP</sequence>
<gene>
    <name evidence="2" type="ORF">NSJP_4002</name>
</gene>
<dbReference type="STRING" id="1325564.NSJP_4002"/>
<proteinExistence type="predicted"/>
<keyword evidence="3" id="KW-1185">Reference proteome</keyword>
<reference evidence="2 3" key="1">
    <citation type="submission" date="2017-03" db="EMBL/GenBank/DDBJ databases">
        <authorList>
            <person name="Afonso C.L."/>
            <person name="Miller P.J."/>
            <person name="Scott M.A."/>
            <person name="Spackman E."/>
            <person name="Goraichik I."/>
            <person name="Dimitrov K.M."/>
            <person name="Suarez D.L."/>
            <person name="Swayne D.E."/>
        </authorList>
    </citation>
    <scope>NUCLEOTIDE SEQUENCE [LARGE SCALE GENOMIC DNA]</scope>
    <source>
        <strain evidence="2">Genome sequencing of Nitrospira japonica strain NJ11</strain>
    </source>
</reference>
<dbReference type="KEGG" id="nja:NSJP_4002"/>
<dbReference type="AlphaFoldDB" id="A0A1W1IB96"/>
<protein>
    <submittedName>
        <fullName evidence="2">Uncharacterized protein</fullName>
    </submittedName>
</protein>
<feature type="compositionally biased region" description="Polar residues" evidence="1">
    <location>
        <begin position="16"/>
        <end position="27"/>
    </location>
</feature>
<accession>A0A1W1IB96</accession>
<evidence type="ECO:0000313" key="2">
    <source>
        <dbReference type="EMBL" id="SLM50169.1"/>
    </source>
</evidence>
<organism evidence="2 3">
    <name type="scientific">Nitrospira japonica</name>
    <dbReference type="NCBI Taxonomy" id="1325564"/>
    <lineage>
        <taxon>Bacteria</taxon>
        <taxon>Pseudomonadati</taxon>
        <taxon>Nitrospirota</taxon>
        <taxon>Nitrospiria</taxon>
        <taxon>Nitrospirales</taxon>
        <taxon>Nitrospiraceae</taxon>
        <taxon>Nitrospira</taxon>
    </lineage>
</organism>
<dbReference type="Proteomes" id="UP000192042">
    <property type="component" value="Chromosome I"/>
</dbReference>
<evidence type="ECO:0000313" key="3">
    <source>
        <dbReference type="Proteomes" id="UP000192042"/>
    </source>
</evidence>
<name>A0A1W1IB96_9BACT</name>